<sequence length="857" mass="95890">MGMFAIPQFFSSRSSASSQHPDFYSLQIHTHGTWLPTFTSDLRVEYTIIPLVNKNPLPLSLLHLFLCPFAIPRLSFRLHTTEGVCLLELIHEPGSSSISAYLNRQDDCCSEPRFRFSCIEELLHLSASLGDSSTNPSHPKEHPSIISLSDNSSSSTPPYSSGSDFSSSSDASFDYTTLANTTDPLVSLDLIDDSFSLSIFDANQVAKAVLVLDLHVPIFRDFLSLEKYIPLSFLPSNFDISLSFLSPNSSPQCNMQLSVNQVDSGNPKSTLTRIKSIEKGKREILSEDGRKTISWPSFSMSDLTYKHGPQLRLYEKPLSVWRPESSLCTLMADIQTIPLNQEASLFEISCKLTFACESLKFFKHFPSSSTSQMSSSSPATKLKPRFFMLVSESFISQDLSKLGPLRLIGTDPPDSTNVDLKGFRICEFEAVFPFTSCSYSFVFQQVLESGAKAYVPMLLSPLPSSCSLRIERPPFPCEVVVPGAAITDSWIPDNSKQLNVLSYQRKSSNPCVRPFQFQVSKLPSFSSPKFPWPKKYTWISSSTLSIQPSDGGMDVLLSMNIVSSIKPGKELIRIVQPKYSSLSWGMVNGHPKTEHRMVLFESGEVVVFQGNYPTSSIDICWSIKSVYEKCSNFTSIKLSIPAPNVPSLVPTIVHIQSTSYSLAGYIDPNSKRTILKQPVSVTQLAWNNQTISDLILYYELEDQSHDETNVLINNYENVVIPAPSTWQNFCSYSQFLLLILSCLGILLLLVYQMTLPLEPAIDQASFLTTPLPKNFEKHDDLKSLQIKLLQVQAVNQKLQEQYRTVTKEVHKTVSVTSCTNTEYITSPTRLSSLELEKQQFQNAFGFLRFNKKHDATS</sequence>
<dbReference type="Proteomes" id="UP000016088">
    <property type="component" value="Unassembled WGS sequence"/>
</dbReference>
<dbReference type="AlphaFoldDB" id="S9PX07"/>
<keyword evidence="4" id="KW-1185">Reference proteome</keyword>
<reference evidence="3 4" key="1">
    <citation type="journal article" date="2011" name="Science">
        <title>Comparative functional genomics of the fission yeasts.</title>
        <authorList>
            <person name="Rhind N."/>
            <person name="Chen Z."/>
            <person name="Yassour M."/>
            <person name="Thompson D.A."/>
            <person name="Haas B.J."/>
            <person name="Habib N."/>
            <person name="Wapinski I."/>
            <person name="Roy S."/>
            <person name="Lin M.F."/>
            <person name="Heiman D.I."/>
            <person name="Young S.K."/>
            <person name="Furuya K."/>
            <person name="Guo Y."/>
            <person name="Pidoux A."/>
            <person name="Chen H.M."/>
            <person name="Robbertse B."/>
            <person name="Goldberg J.M."/>
            <person name="Aoki K."/>
            <person name="Bayne E.H."/>
            <person name="Berlin A.M."/>
            <person name="Desjardins C.A."/>
            <person name="Dobbs E."/>
            <person name="Dukaj L."/>
            <person name="Fan L."/>
            <person name="FitzGerald M.G."/>
            <person name="French C."/>
            <person name="Gujja S."/>
            <person name="Hansen K."/>
            <person name="Keifenheim D."/>
            <person name="Levin J.Z."/>
            <person name="Mosher R.A."/>
            <person name="Mueller C.A."/>
            <person name="Pfiffner J."/>
            <person name="Priest M."/>
            <person name="Russ C."/>
            <person name="Smialowska A."/>
            <person name="Swoboda P."/>
            <person name="Sykes S.M."/>
            <person name="Vaughn M."/>
            <person name="Vengrova S."/>
            <person name="Yoder R."/>
            <person name="Zeng Q."/>
            <person name="Allshire R."/>
            <person name="Baulcombe D."/>
            <person name="Birren B.W."/>
            <person name="Brown W."/>
            <person name="Ekwall K."/>
            <person name="Kellis M."/>
            <person name="Leatherwood J."/>
            <person name="Levin H."/>
            <person name="Margalit H."/>
            <person name="Martienssen R."/>
            <person name="Nieduszynski C.A."/>
            <person name="Spatafora J.W."/>
            <person name="Friedman N."/>
            <person name="Dalgaard J.Z."/>
            <person name="Baumann P."/>
            <person name="Niki H."/>
            <person name="Regev A."/>
            <person name="Nusbaum C."/>
        </authorList>
    </citation>
    <scope>NUCLEOTIDE SEQUENCE [LARGE SCALE GENOMIC DNA]</scope>
    <source>
        <strain evidence="4">yFS286</strain>
    </source>
</reference>
<accession>S9PX07</accession>
<dbReference type="GeneID" id="25032905"/>
<dbReference type="OMA" id="RICEFEA"/>
<keyword evidence="1" id="KW-0175">Coiled coil</keyword>
<name>S9PX07_SCHOY</name>
<dbReference type="RefSeq" id="XP_013019301.1">
    <property type="nucleotide sequence ID" value="XM_013163847.1"/>
</dbReference>
<organism evidence="3 4">
    <name type="scientific">Schizosaccharomyces octosporus (strain yFS286)</name>
    <name type="common">Fission yeast</name>
    <name type="synonym">Octosporomyces octosporus</name>
    <dbReference type="NCBI Taxonomy" id="483514"/>
    <lineage>
        <taxon>Eukaryota</taxon>
        <taxon>Fungi</taxon>
        <taxon>Dikarya</taxon>
        <taxon>Ascomycota</taxon>
        <taxon>Taphrinomycotina</taxon>
        <taxon>Schizosaccharomycetes</taxon>
        <taxon>Schizosaccharomycetales</taxon>
        <taxon>Schizosaccharomycetaceae</taxon>
        <taxon>Schizosaccharomyces</taxon>
    </lineage>
</organism>
<feature type="region of interest" description="Disordered" evidence="2">
    <location>
        <begin position="132"/>
        <end position="168"/>
    </location>
</feature>
<evidence type="ECO:0000256" key="1">
    <source>
        <dbReference type="SAM" id="Coils"/>
    </source>
</evidence>
<proteinExistence type="predicted"/>
<dbReference type="VEuPathDB" id="FungiDB:SOCG_03937"/>
<dbReference type="HOGENOM" id="CLU_334676_0_0_1"/>
<evidence type="ECO:0000313" key="4">
    <source>
        <dbReference type="Proteomes" id="UP000016088"/>
    </source>
</evidence>
<feature type="coiled-coil region" evidence="1">
    <location>
        <begin position="781"/>
        <end position="808"/>
    </location>
</feature>
<evidence type="ECO:0000256" key="2">
    <source>
        <dbReference type="SAM" id="MobiDB-lite"/>
    </source>
</evidence>
<feature type="compositionally biased region" description="Low complexity" evidence="2">
    <location>
        <begin position="144"/>
        <end position="168"/>
    </location>
</feature>
<dbReference type="OrthoDB" id="5383121at2759"/>
<gene>
    <name evidence="3" type="ORF">SOCG_03937</name>
</gene>
<dbReference type="EMBL" id="KE503207">
    <property type="protein sequence ID" value="EPX72003.1"/>
    <property type="molecule type" value="Genomic_DNA"/>
</dbReference>
<evidence type="ECO:0000313" key="3">
    <source>
        <dbReference type="EMBL" id="EPX72003.1"/>
    </source>
</evidence>
<protein>
    <submittedName>
        <fullName evidence="3">Uncharacterized protein</fullName>
    </submittedName>
</protein>